<keyword evidence="5" id="KW-1185">Reference proteome</keyword>
<dbReference type="PANTHER" id="PTHR11449">
    <property type="entry name" value="RIBOSOMAL PROTEIN L30"/>
    <property type="match status" value="1"/>
</dbReference>
<proteinExistence type="predicted"/>
<reference evidence="4 5" key="1">
    <citation type="submission" date="2023-07" db="EMBL/GenBank/DDBJ databases">
        <title>Genomic Encyclopedia of Type Strains, Phase IV (KMG-IV): sequencing the most valuable type-strain genomes for metagenomic binning, comparative biology and taxonomic classification.</title>
        <authorList>
            <person name="Goeker M."/>
        </authorList>
    </citation>
    <scope>NUCLEOTIDE SEQUENCE [LARGE SCALE GENOMIC DNA]</scope>
    <source>
        <strain evidence="4 5">DSM 45903</strain>
    </source>
</reference>
<evidence type="ECO:0000256" key="2">
    <source>
        <dbReference type="ARBA" id="ARBA00023274"/>
    </source>
</evidence>
<feature type="domain" description="Ribosomal protein eL8/eL30/eS12/Gadd45" evidence="3">
    <location>
        <begin position="5"/>
        <end position="91"/>
    </location>
</feature>
<dbReference type="Proteomes" id="UP001185012">
    <property type="component" value="Unassembled WGS sequence"/>
</dbReference>
<name>A0ABU1IJ77_9BACL</name>
<dbReference type="Pfam" id="PF01248">
    <property type="entry name" value="Ribosomal_L7Ae"/>
    <property type="match status" value="1"/>
</dbReference>
<accession>A0ABU1IJ77</accession>
<evidence type="ECO:0000313" key="4">
    <source>
        <dbReference type="EMBL" id="MDR6224214.1"/>
    </source>
</evidence>
<dbReference type="InterPro" id="IPR029064">
    <property type="entry name" value="Ribosomal_eL30-like_sf"/>
</dbReference>
<comment type="caution">
    <text evidence="4">The sequence shown here is derived from an EMBL/GenBank/DDBJ whole genome shotgun (WGS) entry which is preliminary data.</text>
</comment>
<organism evidence="4 5">
    <name type="scientific">Desmospora profundinema</name>
    <dbReference type="NCBI Taxonomy" id="1571184"/>
    <lineage>
        <taxon>Bacteria</taxon>
        <taxon>Bacillati</taxon>
        <taxon>Bacillota</taxon>
        <taxon>Bacilli</taxon>
        <taxon>Bacillales</taxon>
        <taxon>Thermoactinomycetaceae</taxon>
        <taxon>Desmospora</taxon>
    </lineage>
</organism>
<dbReference type="EMBL" id="JAVDQG010000001">
    <property type="protein sequence ID" value="MDR6224214.1"/>
    <property type="molecule type" value="Genomic_DNA"/>
</dbReference>
<keyword evidence="2" id="KW-0687">Ribonucleoprotein</keyword>
<dbReference type="RefSeq" id="WP_309861201.1">
    <property type="nucleotide sequence ID" value="NZ_JAVDQG010000001.1"/>
</dbReference>
<protein>
    <submittedName>
        <fullName evidence="4">Ribosomal protein L7Ae-like RNA K-turn-binding protein</fullName>
    </submittedName>
</protein>
<gene>
    <name evidence="4" type="ORF">JOE21_000202</name>
</gene>
<dbReference type="InterPro" id="IPR004038">
    <property type="entry name" value="Ribosomal_eL8/eL30/eS12/Gad45"/>
</dbReference>
<dbReference type="InterPro" id="IPR039109">
    <property type="entry name" value="Ribosomal_eL30-like"/>
</dbReference>
<keyword evidence="1" id="KW-0689">Ribosomal protein</keyword>
<evidence type="ECO:0000256" key="1">
    <source>
        <dbReference type="ARBA" id="ARBA00022980"/>
    </source>
</evidence>
<sequence length="100" mass="10509">MGDWLNLLGLAMRAGKVITGEEPVLRAVRSGGAALVILSADAGPNTKKKVSDKCASYRIPLIQVGTRQELGRALGKAERVVIAVTDPGFSRAIGNRVSSH</sequence>
<evidence type="ECO:0000313" key="5">
    <source>
        <dbReference type="Proteomes" id="UP001185012"/>
    </source>
</evidence>
<dbReference type="SUPFAM" id="SSF55315">
    <property type="entry name" value="L30e-like"/>
    <property type="match status" value="1"/>
</dbReference>
<evidence type="ECO:0000259" key="3">
    <source>
        <dbReference type="Pfam" id="PF01248"/>
    </source>
</evidence>
<dbReference type="NCBIfam" id="NF005825">
    <property type="entry name" value="PRK07714.1"/>
    <property type="match status" value="1"/>
</dbReference>
<dbReference type="Gene3D" id="3.30.1330.30">
    <property type="match status" value="1"/>
</dbReference>